<dbReference type="Pfam" id="PF01266">
    <property type="entry name" value="DAO"/>
    <property type="match status" value="1"/>
</dbReference>
<sequence length="512" mass="56063">MTSPPIPDHPFDLLIIGGGINGAGIARDAAGRGLSVALAEAGDLGGATSSASTKLIHGGLRYLEFYAFGLVRKALAEREVLLDIAPHISWPQSFVLPSAPEQRPDWMLRAGLLLYDNLSRRKVVPGSERIDLRQDRAGQALAARYTRAFRYWDGWVDDARLVIANLQDAAARGALILPRTRVVRAEFADDVWTVTLGDDRKLTAKQVVNAAGPWAEIVARTVLGRNDAPALRLVQGSHIVTRRVHLGKDAFMLQQPDGRIVFVIPYERDFSLIGTTERDIDTPEAARITEDETEYLLGAANRYLSRPLTRADVVHSFAGVRPLILEPGKGDRETTRDFRLVDHDGVPALTVVGGKITTYRVLAEDVMKTIAPKSKPWTGKAPLPGSDIERLPGENGQEAFRRWTANLVAAQENYDPRLVKRLAITLGTAAEPLLENGLGANIGGMFEAELEHYVAKEWATTAEDVLWRRTKMGLHIGNAGRAEVARWFGEAVTTPDQVDDPVGHRFAVPGQA</sequence>
<dbReference type="InterPro" id="IPR036188">
    <property type="entry name" value="FAD/NAD-bd_sf"/>
</dbReference>
<reference evidence="8" key="2">
    <citation type="submission" date="2020-09" db="EMBL/GenBank/DDBJ databases">
        <authorList>
            <person name="Sun Q."/>
            <person name="Zhou Y."/>
        </authorList>
    </citation>
    <scope>NUCLEOTIDE SEQUENCE</scope>
    <source>
        <strain evidence="8">CGMCC 1.15519</strain>
    </source>
</reference>
<dbReference type="AlphaFoldDB" id="A0A917E5G3"/>
<keyword evidence="4" id="KW-0274">FAD</keyword>
<feature type="domain" description="FAD dependent oxidoreductase" evidence="7">
    <location>
        <begin position="12"/>
        <end position="327"/>
    </location>
</feature>
<organism evidence="8 9">
    <name type="scientific">Sandarakinorhabdus glacialis</name>
    <dbReference type="NCBI Taxonomy" id="1614636"/>
    <lineage>
        <taxon>Bacteria</taxon>
        <taxon>Pseudomonadati</taxon>
        <taxon>Pseudomonadota</taxon>
        <taxon>Alphaproteobacteria</taxon>
        <taxon>Sphingomonadales</taxon>
        <taxon>Sphingosinicellaceae</taxon>
        <taxon>Sandarakinorhabdus</taxon>
    </lineage>
</organism>
<dbReference type="EC" id="1.1.5.3" evidence="6"/>
<dbReference type="NCBIfam" id="NF009906">
    <property type="entry name" value="PRK13369.1"/>
    <property type="match status" value="1"/>
</dbReference>
<protein>
    <recommendedName>
        <fullName evidence="6">Glycerol-3-phosphate dehydrogenase</fullName>
        <ecNumber evidence="6">1.1.5.3</ecNumber>
    </recommendedName>
</protein>
<dbReference type="SUPFAM" id="SSF51905">
    <property type="entry name" value="FAD/NAD(P)-binding domain"/>
    <property type="match status" value="1"/>
</dbReference>
<dbReference type="PROSITE" id="PS00978">
    <property type="entry name" value="FAD_G3PDH_2"/>
    <property type="match status" value="1"/>
</dbReference>
<evidence type="ECO:0000313" key="8">
    <source>
        <dbReference type="EMBL" id="GGE04864.1"/>
    </source>
</evidence>
<name>A0A917E5G3_9SPHN</name>
<evidence type="ECO:0000256" key="3">
    <source>
        <dbReference type="ARBA" id="ARBA00022630"/>
    </source>
</evidence>
<comment type="caution">
    <text evidence="8">The sequence shown here is derived from an EMBL/GenBank/DDBJ whole genome shotgun (WGS) entry which is preliminary data.</text>
</comment>
<dbReference type="RefSeq" id="WP_188761714.1">
    <property type="nucleotide sequence ID" value="NZ_BMJM01000002.1"/>
</dbReference>
<dbReference type="GO" id="GO:0009331">
    <property type="term" value="C:glycerol-3-phosphate dehydrogenase (FAD) complex"/>
    <property type="evidence" value="ECO:0007669"/>
    <property type="project" value="UniProtKB-UniRule"/>
</dbReference>
<keyword evidence="9" id="KW-1185">Reference proteome</keyword>
<evidence type="ECO:0000256" key="2">
    <source>
        <dbReference type="ARBA" id="ARBA00007330"/>
    </source>
</evidence>
<evidence type="ECO:0000313" key="9">
    <source>
        <dbReference type="Proteomes" id="UP000635071"/>
    </source>
</evidence>
<dbReference type="Gene3D" id="6.10.250.1890">
    <property type="match status" value="1"/>
</dbReference>
<dbReference type="PANTHER" id="PTHR11985:SF15">
    <property type="entry name" value="GLYCEROL-3-PHOSPHATE DEHYDROGENASE, MITOCHONDRIAL"/>
    <property type="match status" value="1"/>
</dbReference>
<evidence type="ECO:0000256" key="1">
    <source>
        <dbReference type="ARBA" id="ARBA00001974"/>
    </source>
</evidence>
<comment type="cofactor">
    <cofactor evidence="1 6">
        <name>FAD</name>
        <dbReference type="ChEBI" id="CHEBI:57692"/>
    </cofactor>
</comment>
<dbReference type="EMBL" id="BMJM01000002">
    <property type="protein sequence ID" value="GGE04864.1"/>
    <property type="molecule type" value="Genomic_DNA"/>
</dbReference>
<dbReference type="InterPro" id="IPR000447">
    <property type="entry name" value="G3P_DH_FAD-dep"/>
</dbReference>
<dbReference type="Gene3D" id="3.50.50.60">
    <property type="entry name" value="FAD/NAD(P)-binding domain"/>
    <property type="match status" value="1"/>
</dbReference>
<comment type="similarity">
    <text evidence="2 6">Belongs to the FAD-dependent glycerol-3-phosphate dehydrogenase family.</text>
</comment>
<dbReference type="Gene3D" id="3.30.9.10">
    <property type="entry name" value="D-Amino Acid Oxidase, subunit A, domain 2"/>
    <property type="match status" value="1"/>
</dbReference>
<dbReference type="PRINTS" id="PR01001">
    <property type="entry name" value="FADG3PDH"/>
</dbReference>
<gene>
    <name evidence="8" type="primary">glpD</name>
    <name evidence="8" type="ORF">GCM10011529_09010</name>
</gene>
<evidence type="ECO:0000256" key="6">
    <source>
        <dbReference type="RuleBase" id="RU361217"/>
    </source>
</evidence>
<keyword evidence="5 6" id="KW-0560">Oxidoreductase</keyword>
<dbReference type="Proteomes" id="UP000635071">
    <property type="component" value="Unassembled WGS sequence"/>
</dbReference>
<dbReference type="NCBIfam" id="NF008899">
    <property type="entry name" value="PRK12266.1"/>
    <property type="match status" value="1"/>
</dbReference>
<dbReference type="PROSITE" id="PS00977">
    <property type="entry name" value="FAD_G3PDH_1"/>
    <property type="match status" value="1"/>
</dbReference>
<dbReference type="InterPro" id="IPR006076">
    <property type="entry name" value="FAD-dep_OxRdtase"/>
</dbReference>
<keyword evidence="3 6" id="KW-0285">Flavoprotein</keyword>
<evidence type="ECO:0000256" key="5">
    <source>
        <dbReference type="ARBA" id="ARBA00023002"/>
    </source>
</evidence>
<comment type="catalytic activity">
    <reaction evidence="6">
        <text>a quinone + sn-glycerol 3-phosphate = dihydroxyacetone phosphate + a quinol</text>
        <dbReference type="Rhea" id="RHEA:18977"/>
        <dbReference type="ChEBI" id="CHEBI:24646"/>
        <dbReference type="ChEBI" id="CHEBI:57597"/>
        <dbReference type="ChEBI" id="CHEBI:57642"/>
        <dbReference type="ChEBI" id="CHEBI:132124"/>
        <dbReference type="EC" id="1.1.5.3"/>
    </reaction>
</comment>
<accession>A0A917E5G3</accession>
<dbReference type="PANTHER" id="PTHR11985">
    <property type="entry name" value="GLYCEROL-3-PHOSPHATE DEHYDROGENASE"/>
    <property type="match status" value="1"/>
</dbReference>
<evidence type="ECO:0000256" key="4">
    <source>
        <dbReference type="ARBA" id="ARBA00022827"/>
    </source>
</evidence>
<dbReference type="GO" id="GO:0004368">
    <property type="term" value="F:glycerol-3-phosphate dehydrogenase (quinone) activity"/>
    <property type="evidence" value="ECO:0007669"/>
    <property type="project" value="UniProtKB-EC"/>
</dbReference>
<reference evidence="8" key="1">
    <citation type="journal article" date="2014" name="Int. J. Syst. Evol. Microbiol.">
        <title>Complete genome sequence of Corynebacterium casei LMG S-19264T (=DSM 44701T), isolated from a smear-ripened cheese.</title>
        <authorList>
            <consortium name="US DOE Joint Genome Institute (JGI-PGF)"/>
            <person name="Walter F."/>
            <person name="Albersmeier A."/>
            <person name="Kalinowski J."/>
            <person name="Ruckert C."/>
        </authorList>
    </citation>
    <scope>NUCLEOTIDE SEQUENCE</scope>
    <source>
        <strain evidence="8">CGMCC 1.15519</strain>
    </source>
</reference>
<proteinExistence type="inferred from homology"/>
<dbReference type="GO" id="GO:0046168">
    <property type="term" value="P:glycerol-3-phosphate catabolic process"/>
    <property type="evidence" value="ECO:0007669"/>
    <property type="project" value="TreeGrafter"/>
</dbReference>
<evidence type="ECO:0000259" key="7">
    <source>
        <dbReference type="Pfam" id="PF01266"/>
    </source>
</evidence>